<dbReference type="PANTHER" id="PTHR43133:SF46">
    <property type="entry name" value="RNA POLYMERASE SIGMA-70 FACTOR ECF SUBFAMILY"/>
    <property type="match status" value="1"/>
</dbReference>
<evidence type="ECO:0000313" key="8">
    <source>
        <dbReference type="Proteomes" id="UP000324611"/>
    </source>
</evidence>
<name>A0A5B2VWB0_9BACT</name>
<dbReference type="InterPro" id="IPR039425">
    <property type="entry name" value="RNA_pol_sigma-70-like"/>
</dbReference>
<dbReference type="Proteomes" id="UP000324611">
    <property type="component" value="Unassembled WGS sequence"/>
</dbReference>
<evidence type="ECO:0000256" key="4">
    <source>
        <dbReference type="ARBA" id="ARBA00023163"/>
    </source>
</evidence>
<gene>
    <name evidence="7" type="ORF">F0L74_08355</name>
</gene>
<comment type="similarity">
    <text evidence="1">Belongs to the sigma-70 factor family. ECF subfamily.</text>
</comment>
<dbReference type="InterPro" id="IPR014284">
    <property type="entry name" value="RNA_pol_sigma-70_dom"/>
</dbReference>
<dbReference type="CDD" id="cd06171">
    <property type="entry name" value="Sigma70_r4"/>
    <property type="match status" value="1"/>
</dbReference>
<dbReference type="PANTHER" id="PTHR43133">
    <property type="entry name" value="RNA POLYMERASE ECF-TYPE SIGMA FACTO"/>
    <property type="match status" value="1"/>
</dbReference>
<evidence type="ECO:0000256" key="1">
    <source>
        <dbReference type="ARBA" id="ARBA00010641"/>
    </source>
</evidence>
<sequence>MHNLQGIKELYDSVCLKDDMTAYQQLFLVMETPLIAFIKALVGATEVAEELYSDLFVKIWARRKTLPATQYPRNYIYTMARNLALDYLKKERPLHSIEFHEIDPLTVQDQAPTPEEQVISKEMIRKIESAINVLPARCRLIFKMVKEDGFKYKEVAALLGISVNTVEVQMSIALKKVAASVKFKTLAG</sequence>
<keyword evidence="2" id="KW-0805">Transcription regulation</keyword>
<reference evidence="7 8" key="1">
    <citation type="submission" date="2019-09" db="EMBL/GenBank/DDBJ databases">
        <title>Chitinophaga ginsengihumi sp. nov., isolated from soil of ginseng rhizosphere.</title>
        <authorList>
            <person name="Lee J."/>
        </authorList>
    </citation>
    <scope>NUCLEOTIDE SEQUENCE [LARGE SCALE GENOMIC DNA]</scope>
    <source>
        <strain evidence="7 8">BN140078</strain>
    </source>
</reference>
<dbReference type="SUPFAM" id="SSF88946">
    <property type="entry name" value="Sigma2 domain of RNA polymerase sigma factors"/>
    <property type="match status" value="1"/>
</dbReference>
<keyword evidence="8" id="KW-1185">Reference proteome</keyword>
<evidence type="ECO:0000313" key="7">
    <source>
        <dbReference type="EMBL" id="KAA2242537.1"/>
    </source>
</evidence>
<dbReference type="NCBIfam" id="TIGR02937">
    <property type="entry name" value="sigma70-ECF"/>
    <property type="match status" value="1"/>
</dbReference>
<dbReference type="RefSeq" id="WP_149837409.1">
    <property type="nucleotide sequence ID" value="NZ_VUOC01000002.1"/>
</dbReference>
<dbReference type="InterPro" id="IPR036388">
    <property type="entry name" value="WH-like_DNA-bd_sf"/>
</dbReference>
<dbReference type="InterPro" id="IPR013325">
    <property type="entry name" value="RNA_pol_sigma_r2"/>
</dbReference>
<keyword evidence="4" id="KW-0804">Transcription</keyword>
<accession>A0A5B2VWB0</accession>
<dbReference type="SUPFAM" id="SSF88659">
    <property type="entry name" value="Sigma3 and sigma4 domains of RNA polymerase sigma factors"/>
    <property type="match status" value="1"/>
</dbReference>
<evidence type="ECO:0000259" key="6">
    <source>
        <dbReference type="Pfam" id="PF08281"/>
    </source>
</evidence>
<dbReference type="NCBIfam" id="TIGR02985">
    <property type="entry name" value="Sig70_bacteroi1"/>
    <property type="match status" value="1"/>
</dbReference>
<comment type="caution">
    <text evidence="7">The sequence shown here is derived from an EMBL/GenBank/DDBJ whole genome shotgun (WGS) entry which is preliminary data.</text>
</comment>
<reference evidence="7 8" key="2">
    <citation type="submission" date="2019-09" db="EMBL/GenBank/DDBJ databases">
        <authorList>
            <person name="Jin C."/>
        </authorList>
    </citation>
    <scope>NUCLEOTIDE SEQUENCE [LARGE SCALE GENOMIC DNA]</scope>
    <source>
        <strain evidence="7 8">BN140078</strain>
    </source>
</reference>
<keyword evidence="3" id="KW-0731">Sigma factor</keyword>
<dbReference type="InterPro" id="IPR014327">
    <property type="entry name" value="RNA_pol_sigma70_bacteroid"/>
</dbReference>
<evidence type="ECO:0000256" key="3">
    <source>
        <dbReference type="ARBA" id="ARBA00023082"/>
    </source>
</evidence>
<proteinExistence type="inferred from homology"/>
<protein>
    <submittedName>
        <fullName evidence="7">RNA polymerase sigma-70 factor</fullName>
    </submittedName>
</protein>
<dbReference type="InterPro" id="IPR013249">
    <property type="entry name" value="RNA_pol_sigma70_r4_t2"/>
</dbReference>
<organism evidence="7 8">
    <name type="scientific">Chitinophaga agrisoli</name>
    <dbReference type="NCBI Taxonomy" id="2607653"/>
    <lineage>
        <taxon>Bacteria</taxon>
        <taxon>Pseudomonadati</taxon>
        <taxon>Bacteroidota</taxon>
        <taxon>Chitinophagia</taxon>
        <taxon>Chitinophagales</taxon>
        <taxon>Chitinophagaceae</taxon>
        <taxon>Chitinophaga</taxon>
    </lineage>
</organism>
<dbReference type="Gene3D" id="1.10.10.10">
    <property type="entry name" value="Winged helix-like DNA-binding domain superfamily/Winged helix DNA-binding domain"/>
    <property type="match status" value="1"/>
</dbReference>
<feature type="domain" description="RNA polymerase sigma-70 region 2" evidence="5">
    <location>
        <begin position="34"/>
        <end position="92"/>
    </location>
</feature>
<feature type="domain" description="RNA polymerase sigma factor 70 region 4 type 2" evidence="6">
    <location>
        <begin position="125"/>
        <end position="176"/>
    </location>
</feature>
<dbReference type="GO" id="GO:0006352">
    <property type="term" value="P:DNA-templated transcription initiation"/>
    <property type="evidence" value="ECO:0007669"/>
    <property type="project" value="InterPro"/>
</dbReference>
<dbReference type="AlphaFoldDB" id="A0A5B2VWB0"/>
<dbReference type="EMBL" id="VUOC01000002">
    <property type="protein sequence ID" value="KAA2242537.1"/>
    <property type="molecule type" value="Genomic_DNA"/>
</dbReference>
<dbReference type="InterPro" id="IPR013324">
    <property type="entry name" value="RNA_pol_sigma_r3/r4-like"/>
</dbReference>
<dbReference type="Pfam" id="PF08281">
    <property type="entry name" value="Sigma70_r4_2"/>
    <property type="match status" value="1"/>
</dbReference>
<dbReference type="InterPro" id="IPR007627">
    <property type="entry name" value="RNA_pol_sigma70_r2"/>
</dbReference>
<dbReference type="GO" id="GO:0003677">
    <property type="term" value="F:DNA binding"/>
    <property type="evidence" value="ECO:0007669"/>
    <property type="project" value="InterPro"/>
</dbReference>
<evidence type="ECO:0000256" key="2">
    <source>
        <dbReference type="ARBA" id="ARBA00023015"/>
    </source>
</evidence>
<dbReference type="Pfam" id="PF04542">
    <property type="entry name" value="Sigma70_r2"/>
    <property type="match status" value="1"/>
</dbReference>
<evidence type="ECO:0000259" key="5">
    <source>
        <dbReference type="Pfam" id="PF04542"/>
    </source>
</evidence>
<dbReference type="Gene3D" id="1.10.1740.10">
    <property type="match status" value="1"/>
</dbReference>
<dbReference type="GO" id="GO:0016987">
    <property type="term" value="F:sigma factor activity"/>
    <property type="evidence" value="ECO:0007669"/>
    <property type="project" value="UniProtKB-KW"/>
</dbReference>